<dbReference type="EMBL" id="JAIZAY010001692">
    <property type="protein sequence ID" value="KAJ8017507.1"/>
    <property type="molecule type" value="Genomic_DNA"/>
</dbReference>
<evidence type="ECO:0000313" key="2">
    <source>
        <dbReference type="Proteomes" id="UP001152320"/>
    </source>
</evidence>
<comment type="caution">
    <text evidence="1">The sequence shown here is derived from an EMBL/GenBank/DDBJ whole genome shotgun (WGS) entry which is preliminary data.</text>
</comment>
<gene>
    <name evidence="1" type="ORF">HOLleu_45038</name>
</gene>
<accession>A0A9Q1BAK2</accession>
<evidence type="ECO:0000313" key="1">
    <source>
        <dbReference type="EMBL" id="KAJ8017507.1"/>
    </source>
</evidence>
<protein>
    <submittedName>
        <fullName evidence="1">Uncharacterized protein</fullName>
    </submittedName>
</protein>
<keyword evidence="2" id="KW-1185">Reference proteome</keyword>
<organism evidence="1 2">
    <name type="scientific">Holothuria leucospilota</name>
    <name type="common">Black long sea cucumber</name>
    <name type="synonym">Mertensiothuria leucospilota</name>
    <dbReference type="NCBI Taxonomy" id="206669"/>
    <lineage>
        <taxon>Eukaryota</taxon>
        <taxon>Metazoa</taxon>
        <taxon>Echinodermata</taxon>
        <taxon>Eleutherozoa</taxon>
        <taxon>Echinozoa</taxon>
        <taxon>Holothuroidea</taxon>
        <taxon>Aspidochirotacea</taxon>
        <taxon>Aspidochirotida</taxon>
        <taxon>Holothuriidae</taxon>
        <taxon>Holothuria</taxon>
    </lineage>
</organism>
<name>A0A9Q1BAK2_HOLLE</name>
<dbReference type="AlphaFoldDB" id="A0A9Q1BAK2"/>
<proteinExistence type="predicted"/>
<sequence length="59" mass="6878">MTSHNLQHSLVTAGRCITVECNHWTSNASCTQQVVHYNVTYVRWWSLTYNHSCRGKNPR</sequence>
<reference evidence="1" key="1">
    <citation type="submission" date="2021-10" db="EMBL/GenBank/DDBJ databases">
        <title>Tropical sea cucumber genome reveals ecological adaptation and Cuvierian tubules defense mechanism.</title>
        <authorList>
            <person name="Chen T."/>
        </authorList>
    </citation>
    <scope>NUCLEOTIDE SEQUENCE</scope>
    <source>
        <strain evidence="1">Nanhai2018</strain>
        <tissue evidence="1">Muscle</tissue>
    </source>
</reference>
<dbReference type="Proteomes" id="UP001152320">
    <property type="component" value="Unassembled WGS sequence"/>
</dbReference>